<dbReference type="InterPro" id="IPR001841">
    <property type="entry name" value="Znf_RING"/>
</dbReference>
<evidence type="ECO:0000313" key="7">
    <source>
        <dbReference type="Proteomes" id="UP000245207"/>
    </source>
</evidence>
<dbReference type="PANTHER" id="PTHR45931:SF3">
    <property type="entry name" value="RING ZINC FINGER-CONTAINING PROTEIN"/>
    <property type="match status" value="1"/>
</dbReference>
<keyword evidence="7" id="KW-1185">Reference proteome</keyword>
<protein>
    <submittedName>
        <fullName evidence="6">Zinc finger, RING/FYVE/PHD-type</fullName>
    </submittedName>
</protein>
<dbReference type="AlphaFoldDB" id="A0A2U1PNB0"/>
<keyword evidence="2 4" id="KW-0863">Zinc-finger</keyword>
<dbReference type="InterPro" id="IPR013083">
    <property type="entry name" value="Znf_RING/FYVE/PHD"/>
</dbReference>
<dbReference type="EMBL" id="PKPP01000932">
    <property type="protein sequence ID" value="PWA87264.1"/>
    <property type="molecule type" value="Genomic_DNA"/>
</dbReference>
<dbReference type="SMART" id="SM00184">
    <property type="entry name" value="RING"/>
    <property type="match status" value="1"/>
</dbReference>
<dbReference type="OrthoDB" id="4348522at2759"/>
<dbReference type="GO" id="GO:0005634">
    <property type="term" value="C:nucleus"/>
    <property type="evidence" value="ECO:0007669"/>
    <property type="project" value="TreeGrafter"/>
</dbReference>
<comment type="caution">
    <text evidence="6">The sequence shown here is derived from an EMBL/GenBank/DDBJ whole genome shotgun (WGS) entry which is preliminary data.</text>
</comment>
<organism evidence="6 7">
    <name type="scientific">Artemisia annua</name>
    <name type="common">Sweet wormwood</name>
    <dbReference type="NCBI Taxonomy" id="35608"/>
    <lineage>
        <taxon>Eukaryota</taxon>
        <taxon>Viridiplantae</taxon>
        <taxon>Streptophyta</taxon>
        <taxon>Embryophyta</taxon>
        <taxon>Tracheophyta</taxon>
        <taxon>Spermatophyta</taxon>
        <taxon>Magnoliopsida</taxon>
        <taxon>eudicotyledons</taxon>
        <taxon>Gunneridae</taxon>
        <taxon>Pentapetalae</taxon>
        <taxon>asterids</taxon>
        <taxon>campanulids</taxon>
        <taxon>Asterales</taxon>
        <taxon>Asteraceae</taxon>
        <taxon>Asteroideae</taxon>
        <taxon>Anthemideae</taxon>
        <taxon>Artemisiinae</taxon>
        <taxon>Artemisia</taxon>
    </lineage>
</organism>
<dbReference type="PANTHER" id="PTHR45931">
    <property type="entry name" value="SI:CH211-59O9.10"/>
    <property type="match status" value="1"/>
</dbReference>
<feature type="domain" description="RING-type" evidence="5">
    <location>
        <begin position="31"/>
        <end position="72"/>
    </location>
</feature>
<dbReference type="STRING" id="35608.A0A2U1PNB0"/>
<reference evidence="6 7" key="1">
    <citation type="journal article" date="2018" name="Mol. Plant">
        <title>The genome of Artemisia annua provides insight into the evolution of Asteraceae family and artemisinin biosynthesis.</title>
        <authorList>
            <person name="Shen Q."/>
            <person name="Zhang L."/>
            <person name="Liao Z."/>
            <person name="Wang S."/>
            <person name="Yan T."/>
            <person name="Shi P."/>
            <person name="Liu M."/>
            <person name="Fu X."/>
            <person name="Pan Q."/>
            <person name="Wang Y."/>
            <person name="Lv Z."/>
            <person name="Lu X."/>
            <person name="Zhang F."/>
            <person name="Jiang W."/>
            <person name="Ma Y."/>
            <person name="Chen M."/>
            <person name="Hao X."/>
            <person name="Li L."/>
            <person name="Tang Y."/>
            <person name="Lv G."/>
            <person name="Zhou Y."/>
            <person name="Sun X."/>
            <person name="Brodelius P.E."/>
            <person name="Rose J.K.C."/>
            <person name="Tang K."/>
        </authorList>
    </citation>
    <scope>NUCLEOTIDE SEQUENCE [LARGE SCALE GENOMIC DNA]</scope>
    <source>
        <strain evidence="7">cv. Huhao1</strain>
        <tissue evidence="6">Leaf</tissue>
    </source>
</reference>
<keyword evidence="3" id="KW-0862">Zinc</keyword>
<evidence type="ECO:0000256" key="1">
    <source>
        <dbReference type="ARBA" id="ARBA00022723"/>
    </source>
</evidence>
<keyword evidence="1" id="KW-0479">Metal-binding</keyword>
<gene>
    <name evidence="6" type="ORF">CTI12_AA134010</name>
</gene>
<dbReference type="Pfam" id="PF13639">
    <property type="entry name" value="zf-RING_2"/>
    <property type="match status" value="1"/>
</dbReference>
<dbReference type="Gene3D" id="3.30.40.10">
    <property type="entry name" value="Zinc/RING finger domain, C3HC4 (zinc finger)"/>
    <property type="match status" value="1"/>
</dbReference>
<evidence type="ECO:0000256" key="3">
    <source>
        <dbReference type="ARBA" id="ARBA00022833"/>
    </source>
</evidence>
<proteinExistence type="predicted"/>
<name>A0A2U1PNB0_ARTAN</name>
<evidence type="ECO:0000259" key="5">
    <source>
        <dbReference type="PROSITE" id="PS50089"/>
    </source>
</evidence>
<dbReference type="SUPFAM" id="SSF57850">
    <property type="entry name" value="RING/U-box"/>
    <property type="match status" value="1"/>
</dbReference>
<dbReference type="PROSITE" id="PS50089">
    <property type="entry name" value="ZF_RING_2"/>
    <property type="match status" value="1"/>
</dbReference>
<evidence type="ECO:0000256" key="4">
    <source>
        <dbReference type="PROSITE-ProRule" id="PRU00175"/>
    </source>
</evidence>
<evidence type="ECO:0000256" key="2">
    <source>
        <dbReference type="ARBA" id="ARBA00022771"/>
    </source>
</evidence>
<dbReference type="Proteomes" id="UP000245207">
    <property type="component" value="Unassembled WGS sequence"/>
</dbReference>
<dbReference type="GO" id="GO:0006511">
    <property type="term" value="P:ubiquitin-dependent protein catabolic process"/>
    <property type="evidence" value="ECO:0007669"/>
    <property type="project" value="TreeGrafter"/>
</dbReference>
<dbReference type="GO" id="GO:0008270">
    <property type="term" value="F:zinc ion binding"/>
    <property type="evidence" value="ECO:0007669"/>
    <property type="project" value="UniProtKB-KW"/>
</dbReference>
<accession>A0A2U1PNB0</accession>
<dbReference type="InterPro" id="IPR051834">
    <property type="entry name" value="RING_finger_E3_ligase"/>
</dbReference>
<dbReference type="GO" id="GO:0061630">
    <property type="term" value="F:ubiquitin protein ligase activity"/>
    <property type="evidence" value="ECO:0007669"/>
    <property type="project" value="TreeGrafter"/>
</dbReference>
<sequence length="168" mass="19628">MLRPVSTAFIQDLPTITVNNSLLKTLSTTACGICIDEFMPQDKIIRLYCRHVFHKKCILEWFSTNNTCPICRDDYPPETPDHCFVTINSRRQRLRLLKSPQFSNRRKDTVFRLNFHMRGFDSDDFLSWPQKGLEKLLTMIGFPELVNEACGPFWLSAHDPITRCCQRV</sequence>
<evidence type="ECO:0000313" key="6">
    <source>
        <dbReference type="EMBL" id="PWA87264.1"/>
    </source>
</evidence>